<comment type="cofactor">
    <cofactor evidence="1 4">
        <name>pyridoxal 5'-phosphate</name>
        <dbReference type="ChEBI" id="CHEBI:597326"/>
    </cofactor>
</comment>
<feature type="domain" description="Tryptophan synthase beta chain-like PALP" evidence="5">
    <location>
        <begin position="105"/>
        <end position="399"/>
    </location>
</feature>
<evidence type="ECO:0000256" key="1">
    <source>
        <dbReference type="ARBA" id="ARBA00001933"/>
    </source>
</evidence>
<dbReference type="NCBIfam" id="TIGR02035">
    <property type="entry name" value="D_Ser_am_lyase"/>
    <property type="match status" value="1"/>
</dbReference>
<dbReference type="OrthoDB" id="9780546at2"/>
<dbReference type="GO" id="GO:0016836">
    <property type="term" value="F:hydro-lyase activity"/>
    <property type="evidence" value="ECO:0007669"/>
    <property type="project" value="UniProtKB-UniRule"/>
</dbReference>
<evidence type="ECO:0000313" key="7">
    <source>
        <dbReference type="Proteomes" id="UP000009875"/>
    </source>
</evidence>
<gene>
    <name evidence="4" type="primary">dsdA</name>
    <name evidence="6" type="ORF">HMPREF9698_00546</name>
</gene>
<dbReference type="Pfam" id="PF00291">
    <property type="entry name" value="PALP"/>
    <property type="match status" value="1"/>
</dbReference>
<protein>
    <recommendedName>
        <fullName evidence="4">Probable D-serine dehydratase</fullName>
        <ecNumber evidence="4">4.3.1.18</ecNumber>
    </recommendedName>
    <alternativeName>
        <fullName evidence="4">D-serine deaminase</fullName>
        <shortName evidence="4">DSD</shortName>
    </alternativeName>
</protein>
<dbReference type="AlphaFoldDB" id="K9E9J6"/>
<dbReference type="InterPro" id="IPR001926">
    <property type="entry name" value="TrpB-like_PALP"/>
</dbReference>
<organism evidence="6 7">
    <name type="scientific">Alloiococcus otitis ATCC 51267</name>
    <dbReference type="NCBI Taxonomy" id="883081"/>
    <lineage>
        <taxon>Bacteria</taxon>
        <taxon>Bacillati</taxon>
        <taxon>Bacillota</taxon>
        <taxon>Bacilli</taxon>
        <taxon>Lactobacillales</taxon>
        <taxon>Carnobacteriaceae</taxon>
        <taxon>Alloiococcus</taxon>
    </lineage>
</organism>
<dbReference type="EC" id="4.3.1.18" evidence="4"/>
<dbReference type="eggNOG" id="COG3048">
    <property type="taxonomic scope" value="Bacteria"/>
</dbReference>
<dbReference type="InterPro" id="IPR011780">
    <property type="entry name" value="D_Ser_am_lyase"/>
</dbReference>
<keyword evidence="3 4" id="KW-0456">Lyase</keyword>
<comment type="similarity">
    <text evidence="4">Belongs to the serine/threonine dehydratase family. DsdA subfamily.</text>
</comment>
<dbReference type="GO" id="GO:0036088">
    <property type="term" value="P:D-serine catabolic process"/>
    <property type="evidence" value="ECO:0007669"/>
    <property type="project" value="TreeGrafter"/>
</dbReference>
<evidence type="ECO:0000256" key="4">
    <source>
        <dbReference type="HAMAP-Rule" id="MF_01030"/>
    </source>
</evidence>
<dbReference type="NCBIfam" id="NF002823">
    <property type="entry name" value="PRK02991.1"/>
    <property type="match status" value="1"/>
</dbReference>
<dbReference type="PANTHER" id="PTHR48078">
    <property type="entry name" value="THREONINE DEHYDRATASE, MITOCHONDRIAL-RELATED"/>
    <property type="match status" value="1"/>
</dbReference>
<accession>K9E9J6</accession>
<comment type="caution">
    <text evidence="6">The sequence shown here is derived from an EMBL/GenBank/DDBJ whole genome shotgun (WGS) entry which is preliminary data.</text>
</comment>
<sequence>MAKEIAGKTVEQWTQGNPYIHDIVDGKPVFWVNDKKGNFEAEKDQVQFSAEDIKDAADRWDRFAPWFEIAFDDTKETKGIIEGPYTRIDNFKADVEKRYDVDIAGNMYVKRDDLLPIAGTIKARGAIYEVIHHAEELAIEKGLLSGFDDDYTKFASDEFKDAFSNYSVVVGTTGNLGISVGVTAAAFGFQSIVHMSSDAKQWKKDFLRKNGAEVVEHNTDFTEAVNQGRRASEADPNSYFVDDEDSIYLYLGYTTAAQRLAKQLEDDGIKVDDDHPLFLWLPCGVGGSPGGITFGAKHIFGDNVNAFFAEPTHVPSLLIGILTGQFSGVHVGDFGIDGQTVMDGLAVPRTSQFVSQVMEHFFDGGYTLTDDEANHNLTRLYDTEEIFLEPAATAGLSGPAYLFKSEEGQKYIKDKGLNMDNATHIAWGTGGSMVPEEDRKVFYQAGVEK</sequence>
<dbReference type="Gene3D" id="3.40.50.1100">
    <property type="match status" value="2"/>
</dbReference>
<evidence type="ECO:0000259" key="5">
    <source>
        <dbReference type="Pfam" id="PF00291"/>
    </source>
</evidence>
<evidence type="ECO:0000256" key="3">
    <source>
        <dbReference type="ARBA" id="ARBA00023239"/>
    </source>
</evidence>
<dbReference type="STRING" id="883081.HMPREF9698_00546"/>
<dbReference type="RefSeq" id="WP_003777148.1">
    <property type="nucleotide sequence ID" value="NZ_JH992958.1"/>
</dbReference>
<dbReference type="GO" id="GO:0009097">
    <property type="term" value="P:isoleucine biosynthetic process"/>
    <property type="evidence" value="ECO:0007669"/>
    <property type="project" value="TreeGrafter"/>
</dbReference>
<evidence type="ECO:0000313" key="6">
    <source>
        <dbReference type="EMBL" id="EKU93869.1"/>
    </source>
</evidence>
<dbReference type="Proteomes" id="UP000009875">
    <property type="component" value="Unassembled WGS sequence"/>
</dbReference>
<dbReference type="HOGENOM" id="CLU_035707_0_0_9"/>
<dbReference type="HAMAP" id="MF_01030">
    <property type="entry name" value="D_Ser_dehydrat"/>
    <property type="match status" value="1"/>
</dbReference>
<dbReference type="PATRIC" id="fig|883081.3.peg.546"/>
<keyword evidence="2 4" id="KW-0663">Pyridoxal phosphate</keyword>
<feature type="modified residue" description="N6-(pyridoxal phosphate)lysine" evidence="4">
    <location>
        <position position="122"/>
    </location>
</feature>
<dbReference type="SUPFAM" id="SSF53686">
    <property type="entry name" value="Tryptophan synthase beta subunit-like PLP-dependent enzymes"/>
    <property type="match status" value="1"/>
</dbReference>
<reference evidence="6 7" key="1">
    <citation type="submission" date="2012-09" db="EMBL/GenBank/DDBJ databases">
        <title>The Genome Sequence of Alloiococcus otitis ATCC 51267.</title>
        <authorList>
            <consortium name="The Broad Institute Genome Sequencing Platform"/>
            <person name="Earl A."/>
            <person name="Ward D."/>
            <person name="Feldgarden M."/>
            <person name="Gevers D."/>
            <person name="Huys G."/>
            <person name="Walker B."/>
            <person name="Young S.K."/>
            <person name="Zeng Q."/>
            <person name="Gargeya S."/>
            <person name="Fitzgerald M."/>
            <person name="Haas B."/>
            <person name="Abouelleil A."/>
            <person name="Alvarado L."/>
            <person name="Arachchi H.M."/>
            <person name="Berlin A.M."/>
            <person name="Chapman S.B."/>
            <person name="Goldberg J."/>
            <person name="Griggs A."/>
            <person name="Gujja S."/>
            <person name="Hansen M."/>
            <person name="Howarth C."/>
            <person name="Imamovic A."/>
            <person name="Larimer J."/>
            <person name="McCowen C."/>
            <person name="Montmayeur A."/>
            <person name="Murphy C."/>
            <person name="Neiman D."/>
            <person name="Pearson M."/>
            <person name="Priest M."/>
            <person name="Roberts A."/>
            <person name="Saif S."/>
            <person name="Shea T."/>
            <person name="Sisk P."/>
            <person name="Sykes S."/>
            <person name="Wortman J."/>
            <person name="Nusbaum C."/>
            <person name="Birren B."/>
        </authorList>
    </citation>
    <scope>NUCLEOTIDE SEQUENCE [LARGE SCALE GENOMIC DNA]</scope>
    <source>
        <strain evidence="6 7">ATCC 51267</strain>
    </source>
</reference>
<dbReference type="EMBL" id="AGXA01000013">
    <property type="protein sequence ID" value="EKU93869.1"/>
    <property type="molecule type" value="Genomic_DNA"/>
</dbReference>
<proteinExistence type="inferred from homology"/>
<name>K9E9J6_9LACT</name>
<dbReference type="GO" id="GO:0030170">
    <property type="term" value="F:pyridoxal phosphate binding"/>
    <property type="evidence" value="ECO:0007669"/>
    <property type="project" value="InterPro"/>
</dbReference>
<comment type="catalytic activity">
    <reaction evidence="4">
        <text>D-serine = pyruvate + NH4(+)</text>
        <dbReference type="Rhea" id="RHEA:13977"/>
        <dbReference type="ChEBI" id="CHEBI:15361"/>
        <dbReference type="ChEBI" id="CHEBI:28938"/>
        <dbReference type="ChEBI" id="CHEBI:35247"/>
        <dbReference type="EC" id="4.3.1.18"/>
    </reaction>
</comment>
<dbReference type="InterPro" id="IPR050147">
    <property type="entry name" value="Ser/Thr_Dehydratase"/>
</dbReference>
<keyword evidence="7" id="KW-1185">Reference proteome</keyword>
<dbReference type="GO" id="GO:0008721">
    <property type="term" value="F:D-serine ammonia-lyase activity"/>
    <property type="evidence" value="ECO:0007669"/>
    <property type="project" value="UniProtKB-EC"/>
</dbReference>
<dbReference type="InterPro" id="IPR036052">
    <property type="entry name" value="TrpB-like_PALP_sf"/>
</dbReference>
<dbReference type="PANTHER" id="PTHR48078:SF9">
    <property type="entry name" value="D-SERINE DEHYDRATASE"/>
    <property type="match status" value="1"/>
</dbReference>
<evidence type="ECO:0000256" key="2">
    <source>
        <dbReference type="ARBA" id="ARBA00022898"/>
    </source>
</evidence>